<dbReference type="EMBL" id="BBML01000009">
    <property type="protein sequence ID" value="GAK98112.1"/>
    <property type="molecule type" value="Genomic_DNA"/>
</dbReference>
<dbReference type="RefSeq" id="WP_042280148.1">
    <property type="nucleotide sequence ID" value="NZ_BBML01000009.1"/>
</dbReference>
<evidence type="ECO:0000313" key="2">
    <source>
        <dbReference type="Proteomes" id="UP000029221"/>
    </source>
</evidence>
<comment type="caution">
    <text evidence="1">The sequence shown here is derived from an EMBL/GenBank/DDBJ whole genome shotgun (WGS) entry which is preliminary data.</text>
</comment>
<keyword evidence="2" id="KW-1185">Reference proteome</keyword>
<accession>A0A090Q7C9</accession>
<gene>
    <name evidence="1" type="ORF">JCM19294_745</name>
</gene>
<dbReference type="AlphaFoldDB" id="A0A090Q7C9"/>
<sequence>MKFFYFILILCSVQLSVGQVGIGTTTPNSAAALDINAEISTGVYGGLKLPTVTLVQRAAITTPIPDGMMIYLSDGSLRCLQIYSQLTGWDDVYCMNQPPVAANVVISSENLVGETLSTTYDETNSSFQTDNENDTPGLPLYQWYTNTTNSGAGTPIAGATNSTYTITAADVGNYIYLEITPTTTTGASPGIEAISSYSSQIEYAPTIVEFDPQLSTISEGAVPDDINLVFEYPNTSTTAVDVTISSDDYSRLQETGPVTITIPANQTSPYTTTVFNVQDNLLLDGTANLTFTITNVTGGLGTNSIGTDDTDLWDVYDDDGVPVLLGIQDFETTPALPTLNYTDNATGSLQTGVGTAPNTPTYIDSRSYGVNNDYADIDFGSVDASGFSSVTATFRLASFSLSSTGNGADGGDYIDVYVSTDGGSTYSYELEILGNSNRRYDFSATGSYSLNYDGDNISTSVVTPNGSSGYSTVTITGIPNSANLVFSIVMYNDNNNELWVIDNVELYGNP</sequence>
<protein>
    <submittedName>
        <fullName evidence="1">Putative calcium-binding outer membrane-like protein</fullName>
    </submittedName>
</protein>
<dbReference type="Proteomes" id="UP000029221">
    <property type="component" value="Unassembled WGS sequence"/>
</dbReference>
<reference evidence="1" key="1">
    <citation type="journal article" date="2014" name="Genome Announc.">
        <title>Draft Genome Sequences of Marine Flavobacterium Nonlabens Strains NR17, NR24, NR27, NR32, NR33, and Ara13.</title>
        <authorList>
            <person name="Nakanishi M."/>
            <person name="Meirelles P."/>
            <person name="Suzuki R."/>
            <person name="Takatani N."/>
            <person name="Mino S."/>
            <person name="Suda W."/>
            <person name="Oshima K."/>
            <person name="Hattori M."/>
            <person name="Ohkuma M."/>
            <person name="Hosokawa M."/>
            <person name="Miyashita K."/>
            <person name="Thompson F.L."/>
            <person name="Niwa A."/>
            <person name="Sawabe T."/>
            <person name="Sawabe T."/>
        </authorList>
    </citation>
    <scope>NUCLEOTIDE SEQUENCE [LARGE SCALE GENOMIC DNA]</scope>
    <source>
        <strain evidence="1">JCM 19294</strain>
    </source>
</reference>
<name>A0A090Q7C9_9FLAO</name>
<evidence type="ECO:0000313" key="1">
    <source>
        <dbReference type="EMBL" id="GAK98112.1"/>
    </source>
</evidence>
<proteinExistence type="predicted"/>
<dbReference type="eggNOG" id="COG4932">
    <property type="taxonomic scope" value="Bacteria"/>
</dbReference>
<dbReference type="Gene3D" id="2.60.40.2700">
    <property type="match status" value="1"/>
</dbReference>
<dbReference type="STRING" id="319236.BST91_04980"/>
<organism evidence="1 2">
    <name type="scientific">Nonlabens tegetincola</name>
    <dbReference type="NCBI Taxonomy" id="323273"/>
    <lineage>
        <taxon>Bacteria</taxon>
        <taxon>Pseudomonadati</taxon>
        <taxon>Bacteroidota</taxon>
        <taxon>Flavobacteriia</taxon>
        <taxon>Flavobacteriales</taxon>
        <taxon>Flavobacteriaceae</taxon>
        <taxon>Nonlabens</taxon>
    </lineage>
</organism>